<feature type="signal peptide" evidence="2">
    <location>
        <begin position="1"/>
        <end position="33"/>
    </location>
</feature>
<feature type="chain" id="PRO_5024296346" evidence="2">
    <location>
        <begin position="34"/>
        <end position="337"/>
    </location>
</feature>
<dbReference type="PANTHER" id="PTHR43236:SF2">
    <property type="entry name" value="BLL0069 PROTEIN"/>
    <property type="match status" value="1"/>
</dbReference>
<evidence type="ECO:0000259" key="3">
    <source>
        <dbReference type="Pfam" id="PF06114"/>
    </source>
</evidence>
<dbReference type="InterPro" id="IPR052345">
    <property type="entry name" value="Rad_response_metalloprotease"/>
</dbReference>
<evidence type="ECO:0000256" key="1">
    <source>
        <dbReference type="SAM" id="MobiDB-lite"/>
    </source>
</evidence>
<proteinExistence type="predicted"/>
<comment type="caution">
    <text evidence="4">The sequence shown here is derived from an EMBL/GenBank/DDBJ whole genome shotgun (WGS) entry which is preliminary data.</text>
</comment>
<dbReference type="Gene3D" id="1.10.10.2910">
    <property type="match status" value="1"/>
</dbReference>
<dbReference type="InterPro" id="IPR010359">
    <property type="entry name" value="IrrE_HExxH"/>
</dbReference>
<feature type="domain" description="IrrE N-terminal-like" evidence="3">
    <location>
        <begin position="146"/>
        <end position="267"/>
    </location>
</feature>
<protein>
    <submittedName>
        <fullName evidence="4">ImmA/IrrE family metallo-endopeptidase</fullName>
    </submittedName>
</protein>
<keyword evidence="2" id="KW-0732">Signal</keyword>
<dbReference type="OrthoDB" id="9794834at2"/>
<gene>
    <name evidence="4" type="ORF">FEZ63_03985</name>
</gene>
<accession>A0A5N3PFW1</accession>
<dbReference type="Proteomes" id="UP000325684">
    <property type="component" value="Unassembled WGS sequence"/>
</dbReference>
<reference evidence="4 5" key="1">
    <citation type="journal article" date="2019" name="Microorganisms">
        <title>Genome Insights into the Novel Species Microvirga brassicacearum, a Rapeseed Endophyte with Biotechnological Potential.</title>
        <authorList>
            <person name="Jimenez-Gomez A."/>
            <person name="Saati-Santamaria Z."/>
            <person name="Igual J.M."/>
            <person name="Rivas R."/>
            <person name="Mateos P.F."/>
            <person name="Garcia-Fraile P."/>
        </authorList>
    </citation>
    <scope>NUCLEOTIDE SEQUENCE [LARGE SCALE GENOMIC DNA]</scope>
    <source>
        <strain evidence="4 5">CDVBN77</strain>
    </source>
</reference>
<evidence type="ECO:0000313" key="5">
    <source>
        <dbReference type="Proteomes" id="UP000325684"/>
    </source>
</evidence>
<keyword evidence="5" id="KW-1185">Reference proteome</keyword>
<organism evidence="4 5">
    <name type="scientific">Microvirga brassicacearum</name>
    <dbReference type="NCBI Taxonomy" id="2580413"/>
    <lineage>
        <taxon>Bacteria</taxon>
        <taxon>Pseudomonadati</taxon>
        <taxon>Pseudomonadota</taxon>
        <taxon>Alphaproteobacteria</taxon>
        <taxon>Hyphomicrobiales</taxon>
        <taxon>Methylobacteriaceae</taxon>
        <taxon>Microvirga</taxon>
    </lineage>
</organism>
<dbReference type="RefSeq" id="WP_150942347.1">
    <property type="nucleotide sequence ID" value="NZ_VCMV01000004.1"/>
</dbReference>
<dbReference type="EMBL" id="VCMV01000004">
    <property type="protein sequence ID" value="KAB0268611.1"/>
    <property type="molecule type" value="Genomic_DNA"/>
</dbReference>
<dbReference type="Pfam" id="PF06114">
    <property type="entry name" value="Peptidase_M78"/>
    <property type="match status" value="1"/>
</dbReference>
<sequence>MMTDSAASWKRQVISIAAANLLGITLPANSALAETPSLGQAQEIGSKSAGPSYEGSGPVKAPARRPMRKPDPSGNFVYEIINQIRAKQKGAMIVHLDRMALDDLRQDIVAIAAAIHAQLGPLDFAIPIHDIARALDISDIHVEKVNGFVGALITQPERNFGTILVRAQDSRRRQRFTIAHELGHFLFSWHQPSDPGGFTCRSEDLWLSDGRAHNRHRRQEEEANLFAIELLAPTERVRPFLQSLPDLEHVVRLSNDLDISRQAAVRRYVSATRDGWHLSSARMANAITSCGVVGFRRSELPKDVLCRSSPRLLAHPYCLPSKALVWSTGSQSLSPAS</sequence>
<evidence type="ECO:0000313" key="4">
    <source>
        <dbReference type="EMBL" id="KAB0268611.1"/>
    </source>
</evidence>
<dbReference type="AlphaFoldDB" id="A0A5N3PFW1"/>
<dbReference type="PANTHER" id="PTHR43236">
    <property type="entry name" value="ANTITOXIN HIGA1"/>
    <property type="match status" value="1"/>
</dbReference>
<feature type="region of interest" description="Disordered" evidence="1">
    <location>
        <begin position="41"/>
        <end position="72"/>
    </location>
</feature>
<evidence type="ECO:0000256" key="2">
    <source>
        <dbReference type="SAM" id="SignalP"/>
    </source>
</evidence>
<name>A0A5N3PFW1_9HYPH</name>